<gene>
    <name evidence="4" type="ORF">KTC_18420</name>
</gene>
<protein>
    <recommendedName>
        <fullName evidence="3">HTH araC/xylS-type domain-containing protein</fullName>
    </recommendedName>
</protein>
<dbReference type="GO" id="GO:0003700">
    <property type="term" value="F:DNA-binding transcription factor activity"/>
    <property type="evidence" value="ECO:0007669"/>
    <property type="project" value="InterPro"/>
</dbReference>
<keyword evidence="1" id="KW-0805">Transcription regulation</keyword>
<dbReference type="InterPro" id="IPR009057">
    <property type="entry name" value="Homeodomain-like_sf"/>
</dbReference>
<evidence type="ECO:0000256" key="2">
    <source>
        <dbReference type="ARBA" id="ARBA00023163"/>
    </source>
</evidence>
<proteinExistence type="predicted"/>
<name>A0A455SIC9_9CHLR</name>
<evidence type="ECO:0000259" key="3">
    <source>
        <dbReference type="PROSITE" id="PS01124"/>
    </source>
</evidence>
<reference evidence="4" key="1">
    <citation type="submission" date="2018-12" db="EMBL/GenBank/DDBJ databases">
        <title>Novel natural products biosynthetic potential of the class Ktedonobacteria.</title>
        <authorList>
            <person name="Zheng Y."/>
            <person name="Saitou A."/>
            <person name="Wang C.M."/>
            <person name="Toyoda A."/>
            <person name="Minakuchi Y."/>
            <person name="Sekiguchi Y."/>
            <person name="Ueda K."/>
            <person name="Takano H."/>
            <person name="Sakai Y."/>
            <person name="Yokota A."/>
            <person name="Yabe S."/>
        </authorList>
    </citation>
    <scope>NUCLEOTIDE SEQUENCE</scope>
    <source>
        <strain evidence="4">COM3</strain>
    </source>
</reference>
<dbReference type="EMBL" id="AP019376">
    <property type="protein sequence ID" value="BBH87091.1"/>
    <property type="molecule type" value="Genomic_DNA"/>
</dbReference>
<organism evidence="4">
    <name type="scientific">Thermosporothrix sp. COM3</name>
    <dbReference type="NCBI Taxonomy" id="2490863"/>
    <lineage>
        <taxon>Bacteria</taxon>
        <taxon>Bacillati</taxon>
        <taxon>Chloroflexota</taxon>
        <taxon>Ktedonobacteria</taxon>
        <taxon>Ktedonobacterales</taxon>
        <taxon>Thermosporotrichaceae</taxon>
        <taxon>Thermosporothrix</taxon>
    </lineage>
</organism>
<evidence type="ECO:0000256" key="1">
    <source>
        <dbReference type="ARBA" id="ARBA00023015"/>
    </source>
</evidence>
<dbReference type="InterPro" id="IPR018060">
    <property type="entry name" value="HTH_AraC"/>
</dbReference>
<accession>A0A455SIC9</accession>
<feature type="domain" description="HTH araC/xylS-type" evidence="3">
    <location>
        <begin position="1"/>
        <end position="34"/>
    </location>
</feature>
<dbReference type="Gene3D" id="1.10.10.60">
    <property type="entry name" value="Homeodomain-like"/>
    <property type="match status" value="1"/>
</dbReference>
<evidence type="ECO:0000313" key="4">
    <source>
        <dbReference type="EMBL" id="BBH87091.1"/>
    </source>
</evidence>
<dbReference type="AlphaFoldDB" id="A0A455SIC9"/>
<dbReference type="PROSITE" id="PS01124">
    <property type="entry name" value="HTH_ARAC_FAMILY_2"/>
    <property type="match status" value="1"/>
</dbReference>
<dbReference type="GO" id="GO:0043565">
    <property type="term" value="F:sequence-specific DNA binding"/>
    <property type="evidence" value="ECO:0007669"/>
    <property type="project" value="InterPro"/>
</dbReference>
<keyword evidence="2" id="KW-0804">Transcription</keyword>
<sequence length="46" mass="5188">MEEIAWQLGCDSEVAFRKAFKREVGVPPARYRKQQSNPSEAVPALP</sequence>
<dbReference type="SUPFAM" id="SSF46689">
    <property type="entry name" value="Homeodomain-like"/>
    <property type="match status" value="1"/>
</dbReference>